<dbReference type="Proteomes" id="UP000637628">
    <property type="component" value="Unassembled WGS sequence"/>
</dbReference>
<dbReference type="PANTHER" id="PTHR13887:SF14">
    <property type="entry name" value="DISULFIDE BOND FORMATION PROTEIN D"/>
    <property type="match status" value="1"/>
</dbReference>
<keyword evidence="5" id="KW-0676">Redox-active center</keyword>
<dbReference type="Gene3D" id="3.40.30.10">
    <property type="entry name" value="Glutaredoxin"/>
    <property type="match status" value="1"/>
</dbReference>
<keyword evidence="3" id="KW-0560">Oxidoreductase</keyword>
<protein>
    <submittedName>
        <fullName evidence="8">Membrane protein</fullName>
    </submittedName>
</protein>
<evidence type="ECO:0000256" key="1">
    <source>
        <dbReference type="ARBA" id="ARBA00005791"/>
    </source>
</evidence>
<reference evidence="8 9" key="1">
    <citation type="submission" date="2021-01" db="EMBL/GenBank/DDBJ databases">
        <title>Whole genome shotgun sequence of Actinoplanes durhamensis NBRC 14914.</title>
        <authorList>
            <person name="Komaki H."/>
            <person name="Tamura T."/>
        </authorList>
    </citation>
    <scope>NUCLEOTIDE SEQUENCE [LARGE SCALE GENOMIC DNA]</scope>
    <source>
        <strain evidence="8 9">NBRC 14914</strain>
    </source>
</reference>
<dbReference type="InterPro" id="IPR036249">
    <property type="entry name" value="Thioredoxin-like_sf"/>
</dbReference>
<accession>A0ABQ3YYP4</accession>
<evidence type="ECO:0000256" key="3">
    <source>
        <dbReference type="ARBA" id="ARBA00023002"/>
    </source>
</evidence>
<organism evidence="8 9">
    <name type="scientific">Paractinoplanes durhamensis</name>
    <dbReference type="NCBI Taxonomy" id="113563"/>
    <lineage>
        <taxon>Bacteria</taxon>
        <taxon>Bacillati</taxon>
        <taxon>Actinomycetota</taxon>
        <taxon>Actinomycetes</taxon>
        <taxon>Micromonosporales</taxon>
        <taxon>Micromonosporaceae</taxon>
        <taxon>Paractinoplanes</taxon>
    </lineage>
</organism>
<keyword evidence="6" id="KW-0472">Membrane</keyword>
<name>A0ABQ3YYP4_9ACTN</name>
<evidence type="ECO:0000256" key="4">
    <source>
        <dbReference type="ARBA" id="ARBA00023157"/>
    </source>
</evidence>
<dbReference type="InterPro" id="IPR012336">
    <property type="entry name" value="Thioredoxin-like_fold"/>
</dbReference>
<evidence type="ECO:0000256" key="5">
    <source>
        <dbReference type="ARBA" id="ARBA00023284"/>
    </source>
</evidence>
<evidence type="ECO:0000259" key="7">
    <source>
        <dbReference type="Pfam" id="PF13462"/>
    </source>
</evidence>
<dbReference type="CDD" id="cd02972">
    <property type="entry name" value="DsbA_family"/>
    <property type="match status" value="1"/>
</dbReference>
<dbReference type="EMBL" id="BOML01000033">
    <property type="protein sequence ID" value="GIE02690.1"/>
    <property type="molecule type" value="Genomic_DNA"/>
</dbReference>
<evidence type="ECO:0000313" key="8">
    <source>
        <dbReference type="EMBL" id="GIE02690.1"/>
    </source>
</evidence>
<proteinExistence type="inferred from homology"/>
<evidence type="ECO:0000256" key="6">
    <source>
        <dbReference type="SAM" id="Phobius"/>
    </source>
</evidence>
<dbReference type="SUPFAM" id="SSF52833">
    <property type="entry name" value="Thioredoxin-like"/>
    <property type="match status" value="1"/>
</dbReference>
<keyword evidence="6" id="KW-0812">Transmembrane</keyword>
<keyword evidence="9" id="KW-1185">Reference proteome</keyword>
<keyword evidence="6" id="KW-1133">Transmembrane helix</keyword>
<dbReference type="PANTHER" id="PTHR13887">
    <property type="entry name" value="GLUTATHIONE S-TRANSFERASE KAPPA"/>
    <property type="match status" value="1"/>
</dbReference>
<dbReference type="RefSeq" id="WP_203728424.1">
    <property type="nucleotide sequence ID" value="NZ_BAAATX010000013.1"/>
</dbReference>
<feature type="domain" description="Thioredoxin-like fold" evidence="7">
    <location>
        <begin position="82"/>
        <end position="228"/>
    </location>
</feature>
<keyword evidence="2" id="KW-0732">Signal</keyword>
<dbReference type="Pfam" id="PF13462">
    <property type="entry name" value="Thioredoxin_4"/>
    <property type="match status" value="1"/>
</dbReference>
<gene>
    <name evidence="8" type="ORF">Adu01nite_40400</name>
</gene>
<feature type="transmembrane region" description="Helical" evidence="6">
    <location>
        <begin position="29"/>
        <end position="52"/>
    </location>
</feature>
<evidence type="ECO:0000313" key="9">
    <source>
        <dbReference type="Proteomes" id="UP000637628"/>
    </source>
</evidence>
<comment type="caution">
    <text evidence="8">The sequence shown here is derived from an EMBL/GenBank/DDBJ whole genome shotgun (WGS) entry which is preliminary data.</text>
</comment>
<keyword evidence="4" id="KW-1015">Disulfide bond</keyword>
<comment type="similarity">
    <text evidence="1">Belongs to the thioredoxin family. DsbA subfamily.</text>
</comment>
<sequence length="249" mass="26145">MSKGNRDRERSAAKRIVEQQKAAERRRAVTIWTSVAVVGVLLIAGLIGWGVLSRQESNDASTLTTPSVAVDDGTAFAVGTGPVTVDLYEDFMCPICHQFEIAADATIDQLVADKKITVRYHPVAILDRASNGTEFSTRSAGAAAAAAVGGKFSEFHKVMYDNQPEENSDGLSNAKIIELGKSVGLGDDFATAVNDKTYTAWATKVTETFSTRGYTGTPTIVVAGKQLQGTGGTIPTAAQLSEAVTAAAG</sequence>
<evidence type="ECO:0000256" key="2">
    <source>
        <dbReference type="ARBA" id="ARBA00022729"/>
    </source>
</evidence>